<proteinExistence type="predicted"/>
<feature type="transmembrane region" description="Helical" evidence="1">
    <location>
        <begin position="96"/>
        <end position="116"/>
    </location>
</feature>
<feature type="transmembrane region" description="Helical" evidence="1">
    <location>
        <begin position="67"/>
        <end position="90"/>
    </location>
</feature>
<gene>
    <name evidence="2" type="ORF">NP493_538g05030</name>
</gene>
<comment type="caution">
    <text evidence="2">The sequence shown here is derived from an EMBL/GenBank/DDBJ whole genome shotgun (WGS) entry which is preliminary data.</text>
</comment>
<keyword evidence="1" id="KW-0472">Membrane</keyword>
<dbReference type="AlphaFoldDB" id="A0AAD9KWH5"/>
<dbReference type="PANTHER" id="PTHR11319">
    <property type="entry name" value="G PROTEIN-COUPLED RECEPTOR-RELATED"/>
    <property type="match status" value="1"/>
</dbReference>
<keyword evidence="1" id="KW-0812">Transmembrane</keyword>
<accession>A0AAD9KWH5</accession>
<evidence type="ECO:0000256" key="1">
    <source>
        <dbReference type="SAM" id="Phobius"/>
    </source>
</evidence>
<dbReference type="Proteomes" id="UP001209878">
    <property type="component" value="Unassembled WGS sequence"/>
</dbReference>
<feature type="transmembrane region" description="Helical" evidence="1">
    <location>
        <begin position="15"/>
        <end position="39"/>
    </location>
</feature>
<keyword evidence="1" id="KW-1133">Transmembrane helix</keyword>
<sequence length="117" mass="13921">MYDQGTDIACDQVAFQLFTSVCSVYLLLWICVPFVLLFFTLRQHKWHLLTSMVEHYGSFYEPYTERFCFWETVLLLRMMFMILLTEMFLFSPRTQLLVITGLTVAYLLAVCACRPYR</sequence>
<evidence type="ECO:0000313" key="2">
    <source>
        <dbReference type="EMBL" id="KAK2178607.1"/>
    </source>
</evidence>
<keyword evidence="3" id="KW-1185">Reference proteome</keyword>
<reference evidence="2" key="1">
    <citation type="journal article" date="2023" name="Mol. Biol. Evol.">
        <title>Third-Generation Sequencing Reveals the Adaptive Role of the Epigenome in Three Deep-Sea Polychaetes.</title>
        <authorList>
            <person name="Perez M."/>
            <person name="Aroh O."/>
            <person name="Sun Y."/>
            <person name="Lan Y."/>
            <person name="Juniper S.K."/>
            <person name="Young C.R."/>
            <person name="Angers B."/>
            <person name="Qian P.Y."/>
        </authorList>
    </citation>
    <scope>NUCLEOTIDE SEQUENCE</scope>
    <source>
        <strain evidence="2">R07B-5</strain>
    </source>
</reference>
<organism evidence="2 3">
    <name type="scientific">Ridgeia piscesae</name>
    <name type="common">Tubeworm</name>
    <dbReference type="NCBI Taxonomy" id="27915"/>
    <lineage>
        <taxon>Eukaryota</taxon>
        <taxon>Metazoa</taxon>
        <taxon>Spiralia</taxon>
        <taxon>Lophotrochozoa</taxon>
        <taxon>Annelida</taxon>
        <taxon>Polychaeta</taxon>
        <taxon>Sedentaria</taxon>
        <taxon>Canalipalpata</taxon>
        <taxon>Sabellida</taxon>
        <taxon>Siboglinidae</taxon>
        <taxon>Ridgeia</taxon>
    </lineage>
</organism>
<dbReference type="PANTHER" id="PTHR11319:SF35">
    <property type="entry name" value="OUTER MEMBRANE PROTEIN PMPC-RELATED"/>
    <property type="match status" value="1"/>
</dbReference>
<dbReference type="EMBL" id="JAODUO010000537">
    <property type="protein sequence ID" value="KAK2178607.1"/>
    <property type="molecule type" value="Genomic_DNA"/>
</dbReference>
<name>A0AAD9KWH5_RIDPI</name>
<protein>
    <submittedName>
        <fullName evidence="2">Uncharacterized protein</fullName>
    </submittedName>
</protein>
<evidence type="ECO:0000313" key="3">
    <source>
        <dbReference type="Proteomes" id="UP001209878"/>
    </source>
</evidence>